<organism evidence="2 3">
    <name type="scientific">Desulfocucumis palustris</name>
    <dbReference type="NCBI Taxonomy" id="1898651"/>
    <lineage>
        <taxon>Bacteria</taxon>
        <taxon>Bacillati</taxon>
        <taxon>Bacillota</taxon>
        <taxon>Clostridia</taxon>
        <taxon>Eubacteriales</taxon>
        <taxon>Desulfocucumaceae</taxon>
        <taxon>Desulfocucumis</taxon>
    </lineage>
</organism>
<keyword evidence="2" id="KW-0808">Transferase</keyword>
<dbReference type="Proteomes" id="UP000239549">
    <property type="component" value="Unassembled WGS sequence"/>
</dbReference>
<dbReference type="PANTHER" id="PTHR30267">
    <property type="entry name" value="PROTEIN KINASE PRKA"/>
    <property type="match status" value="1"/>
</dbReference>
<dbReference type="PANTHER" id="PTHR30267:SF2">
    <property type="entry name" value="PROTEIN PRKA"/>
    <property type="match status" value="1"/>
</dbReference>
<dbReference type="Pfam" id="PF08298">
    <property type="entry name" value="AAA_PrkA"/>
    <property type="match status" value="1"/>
</dbReference>
<dbReference type="EMBL" id="BFAV01000130">
    <property type="protein sequence ID" value="GBF34183.1"/>
    <property type="molecule type" value="Genomic_DNA"/>
</dbReference>
<proteinExistence type="predicted"/>
<keyword evidence="2" id="KW-0418">Kinase</keyword>
<name>A0A2L2XEQ3_9FIRM</name>
<evidence type="ECO:0000259" key="1">
    <source>
        <dbReference type="Pfam" id="PF08298"/>
    </source>
</evidence>
<dbReference type="GO" id="GO:0004672">
    <property type="term" value="F:protein kinase activity"/>
    <property type="evidence" value="ECO:0007669"/>
    <property type="project" value="TreeGrafter"/>
</dbReference>
<protein>
    <submittedName>
        <fullName evidence="2">Serine protein kinase</fullName>
    </submittedName>
</protein>
<dbReference type="InterPro" id="IPR013153">
    <property type="entry name" value="Prk_AAA"/>
</dbReference>
<gene>
    <name evidence="2" type="ORF">DCCM_3295</name>
</gene>
<accession>A0A2L2XEQ3</accession>
<reference evidence="3" key="1">
    <citation type="submission" date="2018-02" db="EMBL/GenBank/DDBJ databases">
        <title>Genome sequence of Desulfocucumis palustris strain NAW-5.</title>
        <authorList>
            <person name="Watanabe M."/>
            <person name="Kojima H."/>
            <person name="Fukui M."/>
        </authorList>
    </citation>
    <scope>NUCLEOTIDE SEQUENCE [LARGE SCALE GENOMIC DNA]</scope>
    <source>
        <strain evidence="3">NAW-5</strain>
    </source>
</reference>
<keyword evidence="3" id="KW-1185">Reference proteome</keyword>
<dbReference type="AlphaFoldDB" id="A0A2L2XEQ3"/>
<evidence type="ECO:0000313" key="2">
    <source>
        <dbReference type="EMBL" id="GBF34183.1"/>
    </source>
</evidence>
<sequence length="114" mass="12799">MAHSRIYEMIKAAGVEQLGGGNKRYKSFVEETFDPDRTLEKLVEEYFHPAARRLDVPKRILLLMGPVGGGKCTLVAMLKRGPEKFSYTDLGALYTAYWGYPNRVPVIPVHSLAV</sequence>
<feature type="domain" description="PrkA AAA" evidence="1">
    <location>
        <begin position="21"/>
        <end position="85"/>
    </location>
</feature>
<evidence type="ECO:0000313" key="3">
    <source>
        <dbReference type="Proteomes" id="UP000239549"/>
    </source>
</evidence>
<comment type="caution">
    <text evidence="2">The sequence shown here is derived from an EMBL/GenBank/DDBJ whole genome shotgun (WGS) entry which is preliminary data.</text>
</comment>